<dbReference type="GO" id="GO:0032993">
    <property type="term" value="C:protein-DNA complex"/>
    <property type="evidence" value="ECO:0007669"/>
    <property type="project" value="TreeGrafter"/>
</dbReference>
<evidence type="ECO:0000259" key="5">
    <source>
        <dbReference type="PROSITE" id="PS50931"/>
    </source>
</evidence>
<accession>A0A7W6FV92</accession>
<keyword evidence="3 6" id="KW-0238">DNA-binding</keyword>
<dbReference type="SUPFAM" id="SSF46785">
    <property type="entry name" value="Winged helix' DNA-binding domain"/>
    <property type="match status" value="1"/>
</dbReference>
<dbReference type="Gene3D" id="1.10.10.10">
    <property type="entry name" value="Winged helix-like DNA-binding domain superfamily/Winged helix DNA-binding domain"/>
    <property type="match status" value="1"/>
</dbReference>
<keyword evidence="4" id="KW-0804">Transcription</keyword>
<evidence type="ECO:0000313" key="6">
    <source>
        <dbReference type="EMBL" id="MBB3936918.1"/>
    </source>
</evidence>
<reference evidence="6 7" key="1">
    <citation type="submission" date="2020-08" db="EMBL/GenBank/DDBJ databases">
        <title>Genomic Encyclopedia of Type Strains, Phase IV (KMG-IV): sequencing the most valuable type-strain genomes for metagenomic binning, comparative biology and taxonomic classification.</title>
        <authorList>
            <person name="Goeker M."/>
        </authorList>
    </citation>
    <scope>NUCLEOTIDE SEQUENCE [LARGE SCALE GENOMIC DNA]</scope>
    <source>
        <strain evidence="6 7">DSM 25024</strain>
    </source>
</reference>
<dbReference type="InterPro" id="IPR036390">
    <property type="entry name" value="WH_DNA-bd_sf"/>
</dbReference>
<feature type="domain" description="HTH lysR-type" evidence="5">
    <location>
        <begin position="2"/>
        <end position="59"/>
    </location>
</feature>
<evidence type="ECO:0000256" key="4">
    <source>
        <dbReference type="ARBA" id="ARBA00023163"/>
    </source>
</evidence>
<dbReference type="InterPro" id="IPR000847">
    <property type="entry name" value="LysR_HTH_N"/>
</dbReference>
<dbReference type="GO" id="GO:0003677">
    <property type="term" value="F:DNA binding"/>
    <property type="evidence" value="ECO:0007669"/>
    <property type="project" value="UniProtKB-KW"/>
</dbReference>
<comment type="similarity">
    <text evidence="1">Belongs to the LysR transcriptional regulatory family.</text>
</comment>
<dbReference type="PANTHER" id="PTHR30346">
    <property type="entry name" value="TRANSCRIPTIONAL DUAL REGULATOR HCAR-RELATED"/>
    <property type="match status" value="1"/>
</dbReference>
<dbReference type="InterPro" id="IPR005119">
    <property type="entry name" value="LysR_subst-bd"/>
</dbReference>
<dbReference type="SUPFAM" id="SSF53850">
    <property type="entry name" value="Periplasmic binding protein-like II"/>
    <property type="match status" value="1"/>
</dbReference>
<dbReference type="RefSeq" id="WP_090962685.1">
    <property type="nucleotide sequence ID" value="NZ_FOOA01000006.1"/>
</dbReference>
<dbReference type="PANTHER" id="PTHR30346:SF28">
    <property type="entry name" value="HTH-TYPE TRANSCRIPTIONAL REGULATOR CYNR"/>
    <property type="match status" value="1"/>
</dbReference>
<sequence length="298" mass="32234">MIDRYHLRYFLAVVDTGNFSRAAAACHVSQPTLSVGIAKLEQGLGRVLFHRSNRRVELTPAGAALLAHARAIEAGFAAAEREAAGSAAAPVLRLGILSTVPRRWTEDFLMRHTQDGASERLEIVEGGERDLRTRLTRGRIDMALTILREEAERTSGRPVVSEGYSLALAATHPLSGRPALRAEDLLHEPMLVRRHCELLPETSRFFTARGVRPFFAARTTSDDKALAYIRAGLGLTVMPDGFTEAGVARVPMEDFAFRRDLGLVVAPHADARSLTSGRTADRLAEACAGAASAPSISS</sequence>
<keyword evidence="2" id="KW-0805">Transcription regulation</keyword>
<dbReference type="Gene3D" id="3.40.190.10">
    <property type="entry name" value="Periplasmic binding protein-like II"/>
    <property type="match status" value="2"/>
</dbReference>
<dbReference type="Pfam" id="PF00126">
    <property type="entry name" value="HTH_1"/>
    <property type="match status" value="1"/>
</dbReference>
<dbReference type="Proteomes" id="UP000531216">
    <property type="component" value="Unassembled WGS sequence"/>
</dbReference>
<dbReference type="PROSITE" id="PS50931">
    <property type="entry name" value="HTH_LYSR"/>
    <property type="match status" value="1"/>
</dbReference>
<dbReference type="EMBL" id="JACIDO010000006">
    <property type="protein sequence ID" value="MBB3936918.1"/>
    <property type="molecule type" value="Genomic_DNA"/>
</dbReference>
<gene>
    <name evidence="6" type="ORF">GGR05_003083</name>
</gene>
<protein>
    <submittedName>
        <fullName evidence="6">DNA-binding transcriptional LysR family regulator</fullName>
    </submittedName>
</protein>
<dbReference type="Pfam" id="PF03466">
    <property type="entry name" value="LysR_substrate"/>
    <property type="match status" value="1"/>
</dbReference>
<evidence type="ECO:0000256" key="3">
    <source>
        <dbReference type="ARBA" id="ARBA00023125"/>
    </source>
</evidence>
<organism evidence="6 7">
    <name type="scientific">Aureimonas phyllosphaerae</name>
    <dbReference type="NCBI Taxonomy" id="1166078"/>
    <lineage>
        <taxon>Bacteria</taxon>
        <taxon>Pseudomonadati</taxon>
        <taxon>Pseudomonadota</taxon>
        <taxon>Alphaproteobacteria</taxon>
        <taxon>Hyphomicrobiales</taxon>
        <taxon>Aurantimonadaceae</taxon>
        <taxon>Aureimonas</taxon>
    </lineage>
</organism>
<evidence type="ECO:0000256" key="2">
    <source>
        <dbReference type="ARBA" id="ARBA00023015"/>
    </source>
</evidence>
<evidence type="ECO:0000313" key="7">
    <source>
        <dbReference type="Proteomes" id="UP000531216"/>
    </source>
</evidence>
<dbReference type="AlphaFoldDB" id="A0A7W6FV92"/>
<dbReference type="CDD" id="cd05466">
    <property type="entry name" value="PBP2_LTTR_substrate"/>
    <property type="match status" value="1"/>
</dbReference>
<dbReference type="InterPro" id="IPR036388">
    <property type="entry name" value="WH-like_DNA-bd_sf"/>
</dbReference>
<dbReference type="GO" id="GO:0003700">
    <property type="term" value="F:DNA-binding transcription factor activity"/>
    <property type="evidence" value="ECO:0007669"/>
    <property type="project" value="InterPro"/>
</dbReference>
<proteinExistence type="inferred from homology"/>
<dbReference type="PRINTS" id="PR00039">
    <property type="entry name" value="HTHLYSR"/>
</dbReference>
<comment type="caution">
    <text evidence="6">The sequence shown here is derived from an EMBL/GenBank/DDBJ whole genome shotgun (WGS) entry which is preliminary data.</text>
</comment>
<dbReference type="OrthoDB" id="7260751at2"/>
<evidence type="ECO:0000256" key="1">
    <source>
        <dbReference type="ARBA" id="ARBA00009437"/>
    </source>
</evidence>
<name>A0A7W6FV92_9HYPH</name>
<keyword evidence="7" id="KW-1185">Reference proteome</keyword>
<dbReference type="FunFam" id="1.10.10.10:FF:000001">
    <property type="entry name" value="LysR family transcriptional regulator"/>
    <property type="match status" value="1"/>
</dbReference>